<dbReference type="PANTHER" id="PTHR16222">
    <property type="entry name" value="ADP-RIBOSYLGLYCOHYDROLASE"/>
    <property type="match status" value="1"/>
</dbReference>
<feature type="binding site" evidence="1">
    <location>
        <position position="240"/>
    </location>
    <ligand>
        <name>Mg(2+)</name>
        <dbReference type="ChEBI" id="CHEBI:18420"/>
        <label>1</label>
    </ligand>
</feature>
<organism evidence="2 3">
    <name type="scientific">Candidatus Thiodiazotropha taylori</name>
    <dbReference type="NCBI Taxonomy" id="2792791"/>
    <lineage>
        <taxon>Bacteria</taxon>
        <taxon>Pseudomonadati</taxon>
        <taxon>Pseudomonadota</taxon>
        <taxon>Gammaproteobacteria</taxon>
        <taxon>Chromatiales</taxon>
        <taxon>Sedimenticolaceae</taxon>
        <taxon>Candidatus Thiodiazotropha</taxon>
    </lineage>
</organism>
<accession>A0A9E4TS55</accession>
<keyword evidence="2" id="KW-0326">Glycosidase</keyword>
<feature type="binding site" evidence="1">
    <location>
        <position position="55"/>
    </location>
    <ligand>
        <name>Mg(2+)</name>
        <dbReference type="ChEBI" id="CHEBI:18420"/>
        <label>1</label>
    </ligand>
</feature>
<dbReference type="InterPro" id="IPR050792">
    <property type="entry name" value="ADP-ribosylglycohydrolase"/>
</dbReference>
<dbReference type="PANTHER" id="PTHR16222:SF12">
    <property type="entry name" value="ADP-RIBOSYLGLYCOHYDROLASE-RELATED"/>
    <property type="match status" value="1"/>
</dbReference>
<dbReference type="Proteomes" id="UP000886674">
    <property type="component" value="Unassembled WGS sequence"/>
</dbReference>
<dbReference type="EMBL" id="JAEPCR010000027">
    <property type="protein sequence ID" value="MCG7977949.1"/>
    <property type="molecule type" value="Genomic_DNA"/>
</dbReference>
<dbReference type="InterPro" id="IPR036705">
    <property type="entry name" value="Ribosyl_crysJ1_sf"/>
</dbReference>
<feature type="binding site" evidence="1">
    <location>
        <position position="242"/>
    </location>
    <ligand>
        <name>Mg(2+)</name>
        <dbReference type="ChEBI" id="CHEBI:18420"/>
        <label>1</label>
    </ligand>
</feature>
<name>A0A9E4TS55_9GAMM</name>
<keyword evidence="1" id="KW-0460">Magnesium</keyword>
<keyword evidence="1" id="KW-0479">Metal-binding</keyword>
<keyword evidence="2" id="KW-0378">Hydrolase</keyword>
<evidence type="ECO:0000313" key="2">
    <source>
        <dbReference type="EMBL" id="MCG7977949.1"/>
    </source>
</evidence>
<dbReference type="AlphaFoldDB" id="A0A9E4TS55"/>
<reference evidence="2" key="1">
    <citation type="journal article" date="2021" name="Proc. Natl. Acad. Sci. U.S.A.">
        <title>Global biogeography of chemosynthetic symbionts reveals both localized and globally distributed symbiont groups. .</title>
        <authorList>
            <person name="Osvatic J.T."/>
            <person name="Wilkins L.G.E."/>
            <person name="Leibrecht L."/>
            <person name="Leray M."/>
            <person name="Zauner S."/>
            <person name="Polzin J."/>
            <person name="Camacho Y."/>
            <person name="Gros O."/>
            <person name="van Gils J.A."/>
            <person name="Eisen J.A."/>
            <person name="Petersen J.M."/>
            <person name="Yuen B."/>
        </authorList>
    </citation>
    <scope>NUCLEOTIDE SEQUENCE</scope>
    <source>
        <strain evidence="2">MAGclacostrist055</strain>
    </source>
</reference>
<dbReference type="NCBIfam" id="TIGR02662">
    <property type="entry name" value="dinitro_DRAG"/>
    <property type="match status" value="1"/>
</dbReference>
<comment type="cofactor">
    <cofactor evidence="1">
        <name>Mg(2+)</name>
        <dbReference type="ChEBI" id="CHEBI:18420"/>
    </cofactor>
    <text evidence="1">Binds 2 magnesium ions per subunit.</text>
</comment>
<dbReference type="EC" id="3.2.2.24" evidence="2"/>
<evidence type="ECO:0000256" key="1">
    <source>
        <dbReference type="PIRSR" id="PIRSR605502-1"/>
    </source>
</evidence>
<dbReference type="GO" id="GO:0046872">
    <property type="term" value="F:metal ion binding"/>
    <property type="evidence" value="ECO:0007669"/>
    <property type="project" value="UniProtKB-KW"/>
</dbReference>
<feature type="binding site" evidence="1">
    <location>
        <position position="56"/>
    </location>
    <ligand>
        <name>Mg(2+)</name>
        <dbReference type="ChEBI" id="CHEBI:18420"/>
        <label>1</label>
    </ligand>
</feature>
<dbReference type="InterPro" id="IPR013479">
    <property type="entry name" value="ADP-ribosyl_diN_reduct_hydro"/>
</dbReference>
<sequence>MKQRAFGAYLGLAVGDALGATTEFLTPREIREKHGVHDRICGGGWLRLKPGQVTDDTEMSLALGQSIIESGKVEAKAVAEAFSQWMRGKPVDIGNTVRRGIVHYRNSGETSVPENKFDAGNGACMRSLPVAIAYWNAGWDKLFVASRTQSHITHHNGQADAGTEALLQMLCMAFKNASKQALFDIANGLVENHRVYRFDRRQVENPSGWIVETLQAVFQSFFNNDDFESVLVDVVNRGGDADTTGAIAGMLAGAFYGVDAIPGYWLKALNKDVKAACHGQTLALLKLADMSG</sequence>
<dbReference type="Gene3D" id="1.10.4080.10">
    <property type="entry name" value="ADP-ribosylation/Crystallin J1"/>
    <property type="match status" value="1"/>
</dbReference>
<proteinExistence type="predicted"/>
<dbReference type="SUPFAM" id="SSF101478">
    <property type="entry name" value="ADP-ribosylglycohydrolase"/>
    <property type="match status" value="1"/>
</dbReference>
<dbReference type="InterPro" id="IPR005502">
    <property type="entry name" value="Ribosyl_crysJ1"/>
</dbReference>
<feature type="binding site" evidence="1">
    <location>
        <position position="54"/>
    </location>
    <ligand>
        <name>Mg(2+)</name>
        <dbReference type="ChEBI" id="CHEBI:18420"/>
        <label>1</label>
    </ligand>
</feature>
<feature type="binding site" evidence="1">
    <location>
        <position position="243"/>
    </location>
    <ligand>
        <name>Mg(2+)</name>
        <dbReference type="ChEBI" id="CHEBI:18420"/>
        <label>1</label>
    </ligand>
</feature>
<protein>
    <submittedName>
        <fullName evidence="2">ADP-ribosyl-[dinitrogen reductase] hydrolase</fullName>
        <ecNumber evidence="2">3.2.2.24</ecNumber>
    </submittedName>
</protein>
<dbReference type="Pfam" id="PF03747">
    <property type="entry name" value="ADP_ribosyl_GH"/>
    <property type="match status" value="1"/>
</dbReference>
<evidence type="ECO:0000313" key="3">
    <source>
        <dbReference type="Proteomes" id="UP000886674"/>
    </source>
</evidence>
<gene>
    <name evidence="2" type="primary">draG</name>
    <name evidence="2" type="ORF">JAY77_07360</name>
</gene>
<comment type="caution">
    <text evidence="2">The sequence shown here is derived from an EMBL/GenBank/DDBJ whole genome shotgun (WGS) entry which is preliminary data.</text>
</comment>
<dbReference type="GO" id="GO:0047407">
    <property type="term" value="F:ADP-ribosyl-[dinitrogen reductase] hydrolase activity"/>
    <property type="evidence" value="ECO:0007669"/>
    <property type="project" value="UniProtKB-EC"/>
</dbReference>